<dbReference type="AlphaFoldDB" id="A0A1Y1IKW0"/>
<sequence length="148" mass="15790">KGPQEGSAGGQLTRLLVHLIPVVDIQGLTGLLHETEAMVLSISDQSAQQAALAELYEVLATNEDYTRKAHCSVWYQVTRGEVRTAVSGESEVWEGGGGEDKVEGRGGGAVLAADVGAPTAEAERRGRRCNYITFGLMDFVQSVLLFPT</sequence>
<dbReference type="PANTHER" id="PTHR36337:SF1">
    <property type="entry name" value="OBSCURIN-LIKE PROTEIN"/>
    <property type="match status" value="1"/>
</dbReference>
<dbReference type="Proteomes" id="UP000054558">
    <property type="component" value="Unassembled WGS sequence"/>
</dbReference>
<feature type="non-terminal residue" evidence="1">
    <location>
        <position position="1"/>
    </location>
</feature>
<reference evidence="1 2" key="1">
    <citation type="journal article" date="2014" name="Nat. Commun.">
        <title>Klebsormidium flaccidum genome reveals primary factors for plant terrestrial adaptation.</title>
        <authorList>
            <person name="Hori K."/>
            <person name="Maruyama F."/>
            <person name="Fujisawa T."/>
            <person name="Togashi T."/>
            <person name="Yamamoto N."/>
            <person name="Seo M."/>
            <person name="Sato S."/>
            <person name="Yamada T."/>
            <person name="Mori H."/>
            <person name="Tajima N."/>
            <person name="Moriyama T."/>
            <person name="Ikeuchi M."/>
            <person name="Watanabe M."/>
            <person name="Wada H."/>
            <person name="Kobayashi K."/>
            <person name="Saito M."/>
            <person name="Masuda T."/>
            <person name="Sasaki-Sekimoto Y."/>
            <person name="Mashiguchi K."/>
            <person name="Awai K."/>
            <person name="Shimojima M."/>
            <person name="Masuda S."/>
            <person name="Iwai M."/>
            <person name="Nobusawa T."/>
            <person name="Narise T."/>
            <person name="Kondo S."/>
            <person name="Saito H."/>
            <person name="Sato R."/>
            <person name="Murakawa M."/>
            <person name="Ihara Y."/>
            <person name="Oshima-Yamada Y."/>
            <person name="Ohtaka K."/>
            <person name="Satoh M."/>
            <person name="Sonobe K."/>
            <person name="Ishii M."/>
            <person name="Ohtani R."/>
            <person name="Kanamori-Sato M."/>
            <person name="Honoki R."/>
            <person name="Miyazaki D."/>
            <person name="Mochizuki H."/>
            <person name="Umetsu J."/>
            <person name="Higashi K."/>
            <person name="Shibata D."/>
            <person name="Kamiya Y."/>
            <person name="Sato N."/>
            <person name="Nakamura Y."/>
            <person name="Tabata S."/>
            <person name="Ida S."/>
            <person name="Kurokawa K."/>
            <person name="Ohta H."/>
        </authorList>
    </citation>
    <scope>NUCLEOTIDE SEQUENCE [LARGE SCALE GENOMIC DNA]</scope>
    <source>
        <strain evidence="1 2">NIES-2285</strain>
    </source>
</reference>
<dbReference type="EMBL" id="DF237732">
    <property type="protein sequence ID" value="GAQ91424.1"/>
    <property type="molecule type" value="Genomic_DNA"/>
</dbReference>
<gene>
    <name evidence="1" type="ORF">KFL_007830010</name>
</gene>
<evidence type="ECO:0000313" key="2">
    <source>
        <dbReference type="Proteomes" id="UP000054558"/>
    </source>
</evidence>
<dbReference type="OMA" id="LHETEAM"/>
<protein>
    <submittedName>
        <fullName evidence="1">Uncharacterized protein</fullName>
    </submittedName>
</protein>
<proteinExistence type="predicted"/>
<accession>A0A1Y1IKW0</accession>
<dbReference type="PANTHER" id="PTHR36337">
    <property type="entry name" value="OBSCURIN-LIKE PROTEIN"/>
    <property type="match status" value="1"/>
</dbReference>
<evidence type="ECO:0000313" key="1">
    <source>
        <dbReference type="EMBL" id="GAQ91424.1"/>
    </source>
</evidence>
<keyword evidence="2" id="KW-1185">Reference proteome</keyword>
<name>A0A1Y1IKW0_KLENI</name>
<organism evidence="1 2">
    <name type="scientific">Klebsormidium nitens</name>
    <name type="common">Green alga</name>
    <name type="synonym">Ulothrix nitens</name>
    <dbReference type="NCBI Taxonomy" id="105231"/>
    <lineage>
        <taxon>Eukaryota</taxon>
        <taxon>Viridiplantae</taxon>
        <taxon>Streptophyta</taxon>
        <taxon>Klebsormidiophyceae</taxon>
        <taxon>Klebsormidiales</taxon>
        <taxon>Klebsormidiaceae</taxon>
        <taxon>Klebsormidium</taxon>
    </lineage>
</organism>